<gene>
    <name evidence="2" type="ORF">KVP40.0234</name>
</gene>
<evidence type="ECO:0000256" key="1">
    <source>
        <dbReference type="SAM" id="Phobius"/>
    </source>
</evidence>
<keyword evidence="3" id="KW-1185">Reference proteome</keyword>
<protein>
    <submittedName>
        <fullName evidence="2">Uncharacterized protein</fullName>
    </submittedName>
</protein>
<dbReference type="KEGG" id="vg:2545938"/>
<organism evidence="2 3">
    <name type="scientific">Vibrio phage KVP40 (isolate Vibrio parahaemolyticus/Japan/Matsuzaki/1991)</name>
    <name type="common">KVP40</name>
    <name type="synonym">Bacteriophage KVP40</name>
    <dbReference type="NCBI Taxonomy" id="75320"/>
    <lineage>
        <taxon>Viruses</taxon>
        <taxon>Duplodnaviria</taxon>
        <taxon>Heunggongvirae</taxon>
        <taxon>Uroviricota</taxon>
        <taxon>Caudoviricetes</taxon>
        <taxon>Pantevenvirales</taxon>
        <taxon>Straboviridae</taxon>
        <taxon>Schizotequatrovirus</taxon>
        <taxon>Schizotequatrovirus KVP40</taxon>
    </lineage>
</organism>
<keyword evidence="1" id="KW-0472">Membrane</keyword>
<keyword evidence="1" id="KW-1133">Transmembrane helix</keyword>
<keyword evidence="1" id="KW-0812">Transmembrane</keyword>
<dbReference type="GeneID" id="2545938"/>
<feature type="transmembrane region" description="Helical" evidence="1">
    <location>
        <begin position="6"/>
        <end position="25"/>
    </location>
</feature>
<reference evidence="2 3" key="1">
    <citation type="journal article" date="2003" name="J. Bacteriol.">
        <title>Complete genome sequence of the broad-host-range vibriophage KVP40: comparative genomics of a T4-related bacteriophage.</title>
        <authorList>
            <person name="Miller E."/>
            <person name="Heidelberg J."/>
            <person name="Eisen J."/>
            <person name="Nelson W."/>
            <person name="Durkin A."/>
            <person name="Ciecko A."/>
            <person name="Feldblyum T."/>
            <person name="White O."/>
            <person name="Paulsen I."/>
            <person name="Nierman W."/>
            <person name="Lee J."/>
            <person name="Szczypinski B."/>
            <person name="Fraser C."/>
        </authorList>
    </citation>
    <scope>NUCLEOTIDE SEQUENCE</scope>
    <source>
        <strain evidence="3">Isolate Vibrio parahaemolyticus/Japan/Matsuzaki /1991</strain>
    </source>
</reference>
<organismHost>
    <name type="scientific">Vibrio parahaemolyticus</name>
    <dbReference type="NCBI Taxonomy" id="670"/>
</organismHost>
<evidence type="ECO:0000313" key="3">
    <source>
        <dbReference type="Proteomes" id="UP000001785"/>
    </source>
</evidence>
<proteinExistence type="predicted"/>
<evidence type="ECO:0000313" key="2">
    <source>
        <dbReference type="EMBL" id="AAQ64303.1"/>
    </source>
</evidence>
<dbReference type="RefSeq" id="NP_899480.1">
    <property type="nucleotide sequence ID" value="NC_005083.2"/>
</dbReference>
<sequence length="92" mass="10655">MGIIMEYMSFIAFVGFVAYAIYILVRKEPCKHDWITIKDDTTKSRGEIYGEMTGKVPSPRNSYHMEELTKRKRIIILSCCKCGKLDKTVENI</sequence>
<accession>Q6WHS0</accession>
<name>Q6WHS0_BPKVM</name>
<dbReference type="EMBL" id="AY283928">
    <property type="protein sequence ID" value="AAQ64303.1"/>
    <property type="molecule type" value="Genomic_DNA"/>
</dbReference>
<dbReference type="Proteomes" id="UP000001785">
    <property type="component" value="Segment"/>
</dbReference>
<dbReference type="OrthoDB" id="36048at10239"/>